<dbReference type="AlphaFoldDB" id="A0A1L3MG64"/>
<evidence type="ECO:0000313" key="4">
    <source>
        <dbReference type="Proteomes" id="UP000182938"/>
    </source>
</evidence>
<dbReference type="PANTHER" id="PTHR35401">
    <property type="entry name" value="COPG FAMILY HELIX-TURN-HELIX PROTEIN-RELATED-RELATED"/>
    <property type="match status" value="1"/>
</dbReference>
<organism evidence="3 4">
    <name type="scientific">Janibacter indicus</name>
    <dbReference type="NCBI Taxonomy" id="857417"/>
    <lineage>
        <taxon>Bacteria</taxon>
        <taxon>Bacillati</taxon>
        <taxon>Actinomycetota</taxon>
        <taxon>Actinomycetes</taxon>
        <taxon>Micrococcales</taxon>
        <taxon>Intrasporangiaceae</taxon>
        <taxon>Janibacter</taxon>
    </lineage>
</organism>
<dbReference type="GO" id="GO:0006355">
    <property type="term" value="P:regulation of DNA-templated transcription"/>
    <property type="evidence" value="ECO:0007669"/>
    <property type="project" value="InterPro"/>
</dbReference>
<gene>
    <name evidence="3" type="ORF">ASJ30_06260</name>
</gene>
<sequence>MYIQSAYAEVLRRQPMTTKTERINVRCSEDSLKLLRDAAELQGQDLTSFIMGASLERARAVMAEERVLRLSPAELLQVESALESEAGVNPQLAALVRAVHGVQHVST</sequence>
<dbReference type="Proteomes" id="UP000182938">
    <property type="component" value="Chromosome"/>
</dbReference>
<dbReference type="Gene3D" id="1.20.5.780">
    <property type="entry name" value="Single helix bin"/>
    <property type="match status" value="1"/>
</dbReference>
<comment type="similarity">
    <text evidence="2">Belongs to the TacA antitoxin family.</text>
</comment>
<dbReference type="PANTHER" id="PTHR35401:SF2">
    <property type="entry name" value="ABC-TYPE TRANSPORT SYSTEM"/>
    <property type="match status" value="1"/>
</dbReference>
<dbReference type="Pfam" id="PF08681">
    <property type="entry name" value="TacA1"/>
    <property type="match status" value="1"/>
</dbReference>
<evidence type="ECO:0008006" key="5">
    <source>
        <dbReference type="Google" id="ProtNLM"/>
    </source>
</evidence>
<dbReference type="EMBL" id="CP013290">
    <property type="protein sequence ID" value="APH01196.1"/>
    <property type="molecule type" value="Genomic_DNA"/>
</dbReference>
<evidence type="ECO:0000313" key="3">
    <source>
        <dbReference type="EMBL" id="APH01196.1"/>
    </source>
</evidence>
<name>A0A1L3MG64_9MICO</name>
<proteinExistence type="inferred from homology"/>
<dbReference type="KEGG" id="jte:ASJ30_06260"/>
<reference evidence="3 4" key="1">
    <citation type="submission" date="2015-11" db="EMBL/GenBank/DDBJ databases">
        <authorList>
            <person name="Zhang Y."/>
            <person name="Guo Z."/>
        </authorList>
    </citation>
    <scope>NUCLEOTIDE SEQUENCE [LARGE SCALE GENOMIC DNA]</scope>
    <source>
        <strain evidence="3 4">YFY001</strain>
    </source>
</reference>
<accession>A0A1L3MG64</accession>
<protein>
    <recommendedName>
        <fullName evidence="5">DUF1778 domain-containing protein</fullName>
    </recommendedName>
</protein>
<evidence type="ECO:0000256" key="1">
    <source>
        <dbReference type="ARBA" id="ARBA00022649"/>
    </source>
</evidence>
<dbReference type="InterPro" id="IPR014795">
    <property type="entry name" value="TacA_1-like"/>
</dbReference>
<keyword evidence="4" id="KW-1185">Reference proteome</keyword>
<dbReference type="InterPro" id="IPR010985">
    <property type="entry name" value="Ribbon_hlx_hlx"/>
</dbReference>
<evidence type="ECO:0000256" key="2">
    <source>
        <dbReference type="ARBA" id="ARBA00049988"/>
    </source>
</evidence>
<dbReference type="SUPFAM" id="SSF47598">
    <property type="entry name" value="Ribbon-helix-helix"/>
    <property type="match status" value="1"/>
</dbReference>
<keyword evidence="1" id="KW-1277">Toxin-antitoxin system</keyword>